<gene>
    <name evidence="1" type="ORF">Vretimale_19943</name>
</gene>
<comment type="caution">
    <text evidence="1">The sequence shown here is derived from an EMBL/GenBank/DDBJ whole genome shotgun (WGS) entry which is preliminary data.</text>
</comment>
<organism evidence="1 2">
    <name type="scientific">Volvox reticuliferus</name>
    <dbReference type="NCBI Taxonomy" id="1737510"/>
    <lineage>
        <taxon>Eukaryota</taxon>
        <taxon>Viridiplantae</taxon>
        <taxon>Chlorophyta</taxon>
        <taxon>core chlorophytes</taxon>
        <taxon>Chlorophyceae</taxon>
        <taxon>CS clade</taxon>
        <taxon>Chlamydomonadales</taxon>
        <taxon>Volvocaceae</taxon>
        <taxon>Volvox</taxon>
    </lineage>
</organism>
<dbReference type="AlphaFoldDB" id="A0A8J4LZQ3"/>
<dbReference type="EMBL" id="BNCQ01000115">
    <property type="protein sequence ID" value="GIM17406.1"/>
    <property type="molecule type" value="Genomic_DNA"/>
</dbReference>
<dbReference type="Proteomes" id="UP000722791">
    <property type="component" value="Unassembled WGS sequence"/>
</dbReference>
<evidence type="ECO:0000313" key="2">
    <source>
        <dbReference type="Proteomes" id="UP000722791"/>
    </source>
</evidence>
<reference evidence="1" key="1">
    <citation type="journal article" date="2021" name="Proc. Natl. Acad. Sci. U.S.A.">
        <title>Three genomes in the algal genus Volvox reveal the fate of a haploid sex-determining region after a transition to homothallism.</title>
        <authorList>
            <person name="Yamamoto K."/>
            <person name="Hamaji T."/>
            <person name="Kawai-Toyooka H."/>
            <person name="Matsuzaki R."/>
            <person name="Takahashi F."/>
            <person name="Nishimura Y."/>
            <person name="Kawachi M."/>
            <person name="Noguchi H."/>
            <person name="Minakuchi Y."/>
            <person name="Umen J.G."/>
            <person name="Toyoda A."/>
            <person name="Nozaki H."/>
        </authorList>
    </citation>
    <scope>NUCLEOTIDE SEQUENCE</scope>
    <source>
        <strain evidence="1">NIES-3785</strain>
    </source>
</reference>
<proteinExistence type="predicted"/>
<evidence type="ECO:0000313" key="1">
    <source>
        <dbReference type="EMBL" id="GIM17406.1"/>
    </source>
</evidence>
<feature type="non-terminal residue" evidence="1">
    <location>
        <position position="159"/>
    </location>
</feature>
<protein>
    <submittedName>
        <fullName evidence="1">Uncharacterized protein</fullName>
    </submittedName>
</protein>
<name>A0A8J4LZQ3_9CHLO</name>
<sequence>MAAFGKEICSSSYISFDDMCTWFSGIFSHCCMFADQAVRSKLGTDQQHGRTPPSAQQQELNFFQAPEQLEILESSVSAASIVFRGTGSSIVSSSSSFSSCSFCASNPSSITESIDSYSSEAAAQQDAIDTCTAVVVQQQGETDFFAAEPHAAAVQQDTT</sequence>
<accession>A0A8J4LZQ3</accession>